<sequence length="374" mass="42009">MYRLVPALWLLTTRLSACAYGYEADKSSADNQPTSVYQLESGDTNVSHLGSSASMNSNLDTASRKPTDKVDPLLEFSRLANQFIEGASLLDRHKANRNVCTALRKIAENTSLDRVTAFDMMFETLNTDFKTTQPLQDLFSATYNNLHAAFASVPNFWATIDAQETGKWPADDVAALSEKLVAGHMSSFTTKHILVLADLPKAAARFNDTIYVYQWHFDHGEDWIKKAGIAFDPRSLKIPDFETFTCTVFHQGMAPGIGSDAQEERLYATWGKYDITRGEANDRNDANTELFRSYISDHKSLYKSQARRQYVMELYEEIQPRIIRLIKLAWFVDGYWEALLSAVSNNGDQAAMARLHSMINSARPESSSASLPPQ</sequence>
<evidence type="ECO:0000313" key="2">
    <source>
        <dbReference type="EMBL" id="KAJ1921273.1"/>
    </source>
</evidence>
<feature type="signal peptide" evidence="1">
    <location>
        <begin position="1"/>
        <end position="19"/>
    </location>
</feature>
<evidence type="ECO:0000256" key="1">
    <source>
        <dbReference type="SAM" id="SignalP"/>
    </source>
</evidence>
<feature type="chain" id="PRO_5040860107" evidence="1">
    <location>
        <begin position="20"/>
        <end position="374"/>
    </location>
</feature>
<keyword evidence="1" id="KW-0732">Signal</keyword>
<comment type="caution">
    <text evidence="2">The sequence shown here is derived from an EMBL/GenBank/DDBJ whole genome shotgun (WGS) entry which is preliminary data.</text>
</comment>
<reference evidence="2" key="1">
    <citation type="submission" date="2022-07" db="EMBL/GenBank/DDBJ databases">
        <title>Phylogenomic reconstructions and comparative analyses of Kickxellomycotina fungi.</title>
        <authorList>
            <person name="Reynolds N.K."/>
            <person name="Stajich J.E."/>
            <person name="Barry K."/>
            <person name="Grigoriev I.V."/>
            <person name="Crous P."/>
            <person name="Smith M.E."/>
        </authorList>
    </citation>
    <scope>NUCLEOTIDE SEQUENCE</scope>
    <source>
        <strain evidence="2">RSA 861</strain>
    </source>
</reference>
<protein>
    <submittedName>
        <fullName evidence="2">Uncharacterized protein</fullName>
    </submittedName>
</protein>
<dbReference type="AlphaFoldDB" id="A0A9W8DW95"/>
<evidence type="ECO:0000313" key="3">
    <source>
        <dbReference type="Proteomes" id="UP001150569"/>
    </source>
</evidence>
<dbReference type="EMBL" id="JANBPT010000424">
    <property type="protein sequence ID" value="KAJ1921273.1"/>
    <property type="molecule type" value="Genomic_DNA"/>
</dbReference>
<accession>A0A9W8DW95</accession>
<keyword evidence="3" id="KW-1185">Reference proteome</keyword>
<proteinExistence type="predicted"/>
<name>A0A9W8DW95_9FUNG</name>
<gene>
    <name evidence="2" type="ORF">IWQ60_006820</name>
</gene>
<organism evidence="2 3">
    <name type="scientific">Tieghemiomyces parasiticus</name>
    <dbReference type="NCBI Taxonomy" id="78921"/>
    <lineage>
        <taxon>Eukaryota</taxon>
        <taxon>Fungi</taxon>
        <taxon>Fungi incertae sedis</taxon>
        <taxon>Zoopagomycota</taxon>
        <taxon>Kickxellomycotina</taxon>
        <taxon>Dimargaritomycetes</taxon>
        <taxon>Dimargaritales</taxon>
        <taxon>Dimargaritaceae</taxon>
        <taxon>Tieghemiomyces</taxon>
    </lineage>
</organism>
<dbReference type="Proteomes" id="UP001150569">
    <property type="component" value="Unassembled WGS sequence"/>
</dbReference>